<dbReference type="EMBL" id="LAZR01028411">
    <property type="protein sequence ID" value="KKL62691.1"/>
    <property type="molecule type" value="Genomic_DNA"/>
</dbReference>
<evidence type="ECO:0000313" key="4">
    <source>
        <dbReference type="EMBL" id="KKL62691.1"/>
    </source>
</evidence>
<dbReference type="PANTHER" id="PTHR42760:SF133">
    <property type="entry name" value="3-OXOACYL-[ACYL-CARRIER-PROTEIN] REDUCTASE"/>
    <property type="match status" value="1"/>
</dbReference>
<keyword evidence="2" id="KW-0560">Oxidoreductase</keyword>
<dbReference type="PRINTS" id="PR00081">
    <property type="entry name" value="GDHRDH"/>
</dbReference>
<name>A0A0F9E8W3_9ZZZZ</name>
<dbReference type="PROSITE" id="PS00061">
    <property type="entry name" value="ADH_SHORT"/>
    <property type="match status" value="1"/>
</dbReference>
<feature type="domain" description="Ketoreductase" evidence="3">
    <location>
        <begin position="6"/>
        <end position="197"/>
    </location>
</feature>
<evidence type="ECO:0000259" key="3">
    <source>
        <dbReference type="SMART" id="SM00822"/>
    </source>
</evidence>
<accession>A0A0F9E8W3</accession>
<proteinExistence type="inferred from homology"/>
<dbReference type="NCBIfam" id="NF009466">
    <property type="entry name" value="PRK12826.1-2"/>
    <property type="match status" value="1"/>
</dbReference>
<organism evidence="4">
    <name type="scientific">marine sediment metagenome</name>
    <dbReference type="NCBI Taxonomy" id="412755"/>
    <lineage>
        <taxon>unclassified sequences</taxon>
        <taxon>metagenomes</taxon>
        <taxon>ecological metagenomes</taxon>
    </lineage>
</organism>
<dbReference type="FunFam" id="3.40.50.720:FF:000084">
    <property type="entry name" value="Short-chain dehydrogenase reductase"/>
    <property type="match status" value="1"/>
</dbReference>
<gene>
    <name evidence="4" type="ORF">LCGC14_2182660</name>
</gene>
<dbReference type="SUPFAM" id="SSF51735">
    <property type="entry name" value="NAD(P)-binding Rossmann-fold domains"/>
    <property type="match status" value="1"/>
</dbReference>
<evidence type="ECO:0000256" key="2">
    <source>
        <dbReference type="ARBA" id="ARBA00023002"/>
    </source>
</evidence>
<dbReference type="InterPro" id="IPR036291">
    <property type="entry name" value="NAD(P)-bd_dom_sf"/>
</dbReference>
<dbReference type="SMART" id="SM00822">
    <property type="entry name" value="PKS_KR"/>
    <property type="match status" value="1"/>
</dbReference>
<evidence type="ECO:0000256" key="1">
    <source>
        <dbReference type="ARBA" id="ARBA00006484"/>
    </source>
</evidence>
<comment type="similarity">
    <text evidence="1">Belongs to the short-chain dehydrogenases/reductases (SDR) family.</text>
</comment>
<sequence>MSLSDKTALVTGGARGIGAATAAALAREGAGVVIVDIEQADGVVDAIRANGGRAWCYQVDISDHRAVEDMVRTAEGTAGPIDILVNNAGIISRGTVLDISFEQWNRILAVNVTGTFNCCKAVIPSMVERHKGCIANITSVAGKIGDITAAPAYGTSKGAVNALTKSLARQLADYGIRVNAVAPHAIETDMSSQWSEEKRRAIIAEIPLHRLGLPEDVAQAVVYLLVP</sequence>
<protein>
    <recommendedName>
        <fullName evidence="3">Ketoreductase domain-containing protein</fullName>
    </recommendedName>
</protein>
<dbReference type="AlphaFoldDB" id="A0A0F9E8W3"/>
<dbReference type="InterPro" id="IPR057326">
    <property type="entry name" value="KR_dom"/>
</dbReference>
<dbReference type="PANTHER" id="PTHR42760">
    <property type="entry name" value="SHORT-CHAIN DEHYDROGENASES/REDUCTASES FAMILY MEMBER"/>
    <property type="match status" value="1"/>
</dbReference>
<dbReference type="Pfam" id="PF00106">
    <property type="entry name" value="adh_short"/>
    <property type="match status" value="1"/>
</dbReference>
<dbReference type="InterPro" id="IPR020904">
    <property type="entry name" value="Sc_DH/Rdtase_CS"/>
</dbReference>
<dbReference type="InterPro" id="IPR002347">
    <property type="entry name" value="SDR_fam"/>
</dbReference>
<comment type="caution">
    <text evidence="4">The sequence shown here is derived from an EMBL/GenBank/DDBJ whole genome shotgun (WGS) entry which is preliminary data.</text>
</comment>
<dbReference type="Gene3D" id="3.40.50.720">
    <property type="entry name" value="NAD(P)-binding Rossmann-like Domain"/>
    <property type="match status" value="1"/>
</dbReference>
<reference evidence="4" key="1">
    <citation type="journal article" date="2015" name="Nature">
        <title>Complex archaea that bridge the gap between prokaryotes and eukaryotes.</title>
        <authorList>
            <person name="Spang A."/>
            <person name="Saw J.H."/>
            <person name="Jorgensen S.L."/>
            <person name="Zaremba-Niedzwiedzka K."/>
            <person name="Martijn J."/>
            <person name="Lind A.E."/>
            <person name="van Eijk R."/>
            <person name="Schleper C."/>
            <person name="Guy L."/>
            <person name="Ettema T.J."/>
        </authorList>
    </citation>
    <scope>NUCLEOTIDE SEQUENCE</scope>
</reference>
<dbReference type="GO" id="GO:0016616">
    <property type="term" value="F:oxidoreductase activity, acting on the CH-OH group of donors, NAD or NADP as acceptor"/>
    <property type="evidence" value="ECO:0007669"/>
    <property type="project" value="UniProtKB-ARBA"/>
</dbReference>
<dbReference type="PRINTS" id="PR00080">
    <property type="entry name" value="SDRFAMILY"/>
</dbReference>